<dbReference type="InterPro" id="IPR010982">
    <property type="entry name" value="Lambda_DNA-bd_dom_sf"/>
</dbReference>
<dbReference type="EMBL" id="LGFD01000071">
    <property type="protein sequence ID" value="KUK16735.1"/>
    <property type="molecule type" value="Genomic_DNA"/>
</dbReference>
<name>A0A117L148_9EURY</name>
<dbReference type="InterPro" id="IPR017271">
    <property type="entry name" value="Tscrpt_reg_HTH_MJ1545_prd"/>
</dbReference>
<dbReference type="PATRIC" id="fig|172049.5.peg.213"/>
<sequence length="242" mass="26933">MLEKEKEALAKRIAGEITLSSDPGKTMRKWREIFGISQTELSSELGVSSSVISDYEGGRRKSPGASTIRKFVEALLDIDEKRGGNVIRAFSRTIGSDLPTNAILDIREFAFPVTIKDLLEAIKGEVTANEDLLSRKIYGYTVIDSIQAILEMSSEEFLKLYGWTTERALIFTKVTTGRSPMIAIRVQGLKPAVVVLHGVKKLDELAVKIAERERVPLLLSHAKDENELILSLRMLVEKSEKS</sequence>
<evidence type="ECO:0000259" key="1">
    <source>
        <dbReference type="PROSITE" id="PS50943"/>
    </source>
</evidence>
<dbReference type="PROSITE" id="PS50943">
    <property type="entry name" value="HTH_CROC1"/>
    <property type="match status" value="1"/>
</dbReference>
<dbReference type="RefSeq" id="WP_015848835.1">
    <property type="nucleotide sequence ID" value="NZ_LGFD01000071.1"/>
</dbReference>
<comment type="caution">
    <text evidence="2">The sequence shown here is derived from an EMBL/GenBank/DDBJ whole genome shotgun (WGS) entry which is preliminary data.</text>
</comment>
<dbReference type="CDD" id="cd00093">
    <property type="entry name" value="HTH_XRE"/>
    <property type="match status" value="1"/>
</dbReference>
<dbReference type="GeneID" id="8095538"/>
<dbReference type="SMART" id="SM00530">
    <property type="entry name" value="HTH_XRE"/>
    <property type="match status" value="1"/>
</dbReference>
<organism evidence="2 3">
    <name type="scientific">Thermococcus sibiricus</name>
    <dbReference type="NCBI Taxonomy" id="172049"/>
    <lineage>
        <taxon>Archaea</taxon>
        <taxon>Methanobacteriati</taxon>
        <taxon>Methanobacteriota</taxon>
        <taxon>Thermococci</taxon>
        <taxon>Thermococcales</taxon>
        <taxon>Thermococcaceae</taxon>
        <taxon>Thermococcus</taxon>
    </lineage>
</organism>
<reference evidence="3" key="1">
    <citation type="journal article" date="2015" name="MBio">
        <title>Genome-Resolved Metagenomic Analysis Reveals Roles for Candidate Phyla and Other Microbial Community Members in Biogeochemical Transformations in Oil Reservoirs.</title>
        <authorList>
            <person name="Hu P."/>
            <person name="Tom L."/>
            <person name="Singh A."/>
            <person name="Thomas B.C."/>
            <person name="Baker B.J."/>
            <person name="Piceno Y.M."/>
            <person name="Andersen G.L."/>
            <person name="Banfield J.F."/>
        </authorList>
    </citation>
    <scope>NUCLEOTIDE SEQUENCE [LARGE SCALE GENOMIC DNA]</scope>
</reference>
<dbReference type="OMA" id="MVAIRVT"/>
<feature type="domain" description="HTH cro/C1-type" evidence="1">
    <location>
        <begin position="27"/>
        <end position="81"/>
    </location>
</feature>
<dbReference type="Proteomes" id="UP000053911">
    <property type="component" value="Unassembled WGS sequence"/>
</dbReference>
<dbReference type="AlphaFoldDB" id="A0A117L148"/>
<gene>
    <name evidence="2" type="ORF">XD54_1976</name>
</gene>
<proteinExistence type="predicted"/>
<keyword evidence="2" id="KW-0238">DNA-binding</keyword>
<evidence type="ECO:0000313" key="2">
    <source>
        <dbReference type="EMBL" id="KUK16735.1"/>
    </source>
</evidence>
<dbReference type="Pfam" id="PF01381">
    <property type="entry name" value="HTH_3"/>
    <property type="match status" value="1"/>
</dbReference>
<dbReference type="InterPro" id="IPR001387">
    <property type="entry name" value="Cro/C1-type_HTH"/>
</dbReference>
<dbReference type="Gene3D" id="1.10.260.40">
    <property type="entry name" value="lambda repressor-like DNA-binding domains"/>
    <property type="match status" value="1"/>
</dbReference>
<evidence type="ECO:0000313" key="3">
    <source>
        <dbReference type="Proteomes" id="UP000053911"/>
    </source>
</evidence>
<dbReference type="GO" id="GO:0003677">
    <property type="term" value="F:DNA binding"/>
    <property type="evidence" value="ECO:0007669"/>
    <property type="project" value="UniProtKB-KW"/>
</dbReference>
<accession>A0A117L148</accession>
<protein>
    <submittedName>
        <fullName evidence="2">Putative transcription regulator, containing DNA-binding HTH domain</fullName>
    </submittedName>
</protein>
<dbReference type="SUPFAM" id="SSF47413">
    <property type="entry name" value="lambda repressor-like DNA-binding domains"/>
    <property type="match status" value="1"/>
</dbReference>
<dbReference type="PIRSF" id="PIRSF037724">
    <property type="entry name" value="TF_HTH_MJ1545_prd"/>
    <property type="match status" value="1"/>
</dbReference>